<dbReference type="CDD" id="cd19542">
    <property type="entry name" value="CT_NRPS-like"/>
    <property type="match status" value="2"/>
</dbReference>
<dbReference type="EMBL" id="DS268109">
    <property type="protein sequence ID" value="KMM64588.1"/>
    <property type="molecule type" value="Genomic_DNA"/>
</dbReference>
<evidence type="ECO:0000313" key="6">
    <source>
        <dbReference type="EMBL" id="KMM64588.1"/>
    </source>
</evidence>
<dbReference type="SUPFAM" id="SSF56801">
    <property type="entry name" value="Acetyl-CoA synthetase-like"/>
    <property type="match status" value="2"/>
</dbReference>
<dbReference type="CDD" id="cd05918">
    <property type="entry name" value="A_NRPS_SidN3_like"/>
    <property type="match status" value="2"/>
</dbReference>
<dbReference type="GO" id="GO:0005737">
    <property type="term" value="C:cytoplasm"/>
    <property type="evidence" value="ECO:0007669"/>
    <property type="project" value="TreeGrafter"/>
</dbReference>
<dbReference type="VEuPathDB" id="FungiDB:CPAG_00940"/>
<dbReference type="Gene3D" id="3.30.559.30">
    <property type="entry name" value="Nonribosomal peptide synthetase, condensation domain"/>
    <property type="match status" value="3"/>
</dbReference>
<proteinExistence type="inferred from homology"/>
<dbReference type="FunFam" id="3.30.300.30:FF:000015">
    <property type="entry name" value="Nonribosomal peptide synthase SidD"/>
    <property type="match status" value="2"/>
</dbReference>
<evidence type="ECO:0000259" key="5">
    <source>
        <dbReference type="PROSITE" id="PS50075"/>
    </source>
</evidence>
<dbReference type="GO" id="GO:0016874">
    <property type="term" value="F:ligase activity"/>
    <property type="evidence" value="ECO:0007669"/>
    <property type="project" value="UniProtKB-KW"/>
</dbReference>
<dbReference type="SUPFAM" id="SSF47336">
    <property type="entry name" value="ACP-like"/>
    <property type="match status" value="2"/>
</dbReference>
<name>A0A0J6F388_COCPO</name>
<dbReference type="InterPro" id="IPR045851">
    <property type="entry name" value="AMP-bd_C_sf"/>
</dbReference>
<gene>
    <name evidence="6" type="ORF">CPAG_00940</name>
</gene>
<evidence type="ECO:0000256" key="3">
    <source>
        <dbReference type="ARBA" id="ARBA00022598"/>
    </source>
</evidence>
<dbReference type="SUPFAM" id="SSF52777">
    <property type="entry name" value="CoA-dependent acyltransferases"/>
    <property type="match status" value="5"/>
</dbReference>
<dbReference type="OrthoDB" id="416786at2759"/>
<dbReference type="InterPro" id="IPR036736">
    <property type="entry name" value="ACP-like_sf"/>
</dbReference>
<dbReference type="PROSITE" id="PS00455">
    <property type="entry name" value="AMP_BINDING"/>
    <property type="match status" value="2"/>
</dbReference>
<dbReference type="InterPro" id="IPR023213">
    <property type="entry name" value="CAT-like_dom_sf"/>
</dbReference>
<sequence length="2454" mass="272459">MDSTPEILPIDTLPSGMPTTNTSTGIFPSLTDGYIAECTNTGNKTYELDSQVSNYVSEAQDVLGSYEISPEAVVIAAWACTVSKYIGEDDVSFYVFLDGKFNWKFSICRLNLHESQTKLQLLQRTQTLLNDIKVRGIPVNDSFQHESYELFSEPANTAVIYSNGLCDSASPTLEHIMHKKKFLSLNVLKARGGTDCYMGYQHCMLSDGQAINVSTTFVTIFSSLGKELNISIGCMDFMNQSHLDQLWKFNDTVPEKPWSECFHQVVERHALDRPLAQAIDAWDAQFTYQDLSRLTTRLAQYLQTQGVGPRVIVPICFERSAWAIVAMLAVSKAGGAFVSIPPYLPPGRRAAIIQMVGPTIVLTTSDHGHLWTPGFNWIPIEGDRINRLPACDTALISSVKPTDMLYVIFTSGSTGVPKGCMVSHLSFLNGALKKAPEWKFGPNRRVLQMLSHTFDMSLLEICTSLGSGACVCVPRTEEIEEDLSHAINKYNITLAVMTPSLARRLDPQTVPGLKVLCLGGEAFPKEIVTLWSEKINLFQFYGPSECSINSSTRAITHRNTDPSNIGAPNNAACWVVMPNNYNKLVPVGAIGELLVSGPIVGLGYLKDPVKTSQVFLDDVVFLQSDPRYKNFCCYKTGDLVRWNSDGTLTFCGRVDAQVKLHGQRLELGEVEFHLTLHSEVRHAVAIVPKTGRSQNNLISVISLKSNPGSRSMTNDMSLLNDQSIDTVARSLRAQLQNALPRYMVPTIWAFVESMPMSASGKIDRVRVRKWVEDMSETTFSEITGTRPEFMDNAEPTTHIEWVIQEAWSNVLGLSPQRVGLHQSFIQLGGNSILAQEVVAKCRKNSVGLTIMNILTCEGVSAAAVMATSLTKINTPSKSDSVVRFQTAWKKLQQDYSLSYLEVSHFDEIEDVYPCTSMQAGMFIGQIRKPGSYHLRFFYKVRSKTGSLLSFAKVEAAWRRVVAHHPSLRTIFVDDLGADADYHSVVIRQPRVDLRVHEVPANTSSSDAMEIFTRSVESFKKGSPFHRLTVCVCDSEVTYLMVEISHALVDGAAMEALMRDFAHACDEKSLSHHAPRYRDFVEYTATRNSEASAKYWTAYLENCPPCMIPVNTRIAFDSSPTCFLRKDFDYERSDNFLSSCKENHITIASAIRVAWALVLRAYTGSRDVSFTYVAAGRDVPIENIDQMIGLCLSIQPCRAQFVPDATLATLARKMQQEYIESIPYQHYPLTELKGRLYPEGSEAMFNTAVSMEWTAKTDPYAESSLVLEEIREQDDPTEYDLVANVDILHGQIKLGFLYWPSLTDTDVTYIANTFKKALNCFLESVDTSIDSISLLCDSDFNKLDSMQHSPLNAVEMSVLDAVEGQATSQPDLPGILSWDGEFSYDQMVKWYTRLAKYLICQGVNRGDHIVACLDKSCWSIITLLGIMKAGATFVAANPLHSQQRLKAIVEHCCARLVVTESKYIPLFDTTETPTIAVGKRDVECSVPSTEVCLPVINGTDKASIVYTSGTTGAPKGIVIDHGSLATSMLVGHGRSYKFSRETRTLQFASFTFDASLQEILTTLAHGGCICVPSEDERLSNLSHCINQMQVNLALFTPTVARLIRPQDVPCLKTLILCGEQMSCQDVATWADFVDLYNGYGPAETTICVSVKGPIHPADDPTNLGHAVAGTRIWITEVTDDNRLAPTGCVGQLVVESRQVSQGYLRDLQRTTTSFIHPAWLPHGRVYKTGDLGRRNADGSLTYCGRKDTQVKIRGQRVELGEVEHHVRECFPDVSAVVAEVIRPVGEDKTVLAAFLCSSAGIDCVSAGNQHAMEEVFTEVRPLWTSKSVIQQLEDRLPCYMVPAAFFAVSAIPITVSGKTDRHRLREIGSAFSAEQLAQTNNEHGQDRRSPSTKIELQLQQLWATVLNVDKDQISLDSSFFRLGGDSVSAMKVVAAARKTGIILTVADIFRHPHIDELGRMARSSSTPTLGPLVAEPFVHFDTGNLKHIISLTQPGPYARDVSNIENVLPATDVQAFYVARASESSQEALNYFYLDFKDDLCLNRLNKACYDITDHFSILRTIFVLFCGKTYQIILRKLKTVLQVRDAEEDLCQASDAFCLKDLENGVNPGSLFWSLTLIRHTYSGSRLIFRISHAQYDGMSWPLILKCFREAYLGLSLSPTLSFSSYVSYILERAAQSRKYWTELLQGSRMAQISTTLAAHRSPQAETLKTHIGKTLPMPISPKGITVASLVSSAWSLVLRNLTGSMDVVYGFIVAGRNASIPQIQEVAGPCMNTVPVRIRFFPAWTTTDLLHHVMDQHLSMGEADSLGFQDIVQNCTQWPTETKIDSLLQYHDIDETPEISLSEDESSSVAKLDWFRKPYAVPTNIEVSARPKGDRLEISITADGRLIDMESANIVLTMFESAINSLSGGRELMLTKMKFSSLTSRQHHQSKAPDICASAYLTLQVLRLMFKMG</sequence>
<dbReference type="InterPro" id="IPR010071">
    <property type="entry name" value="AA_adenyl_dom"/>
</dbReference>
<evidence type="ECO:0000256" key="4">
    <source>
        <dbReference type="ARBA" id="ARBA00029454"/>
    </source>
</evidence>
<dbReference type="SMART" id="SM00823">
    <property type="entry name" value="PKS_PP"/>
    <property type="match status" value="1"/>
</dbReference>
<dbReference type="InterPro" id="IPR001242">
    <property type="entry name" value="Condensation_dom"/>
</dbReference>
<dbReference type="GO" id="GO:0031177">
    <property type="term" value="F:phosphopantetheine binding"/>
    <property type="evidence" value="ECO:0007669"/>
    <property type="project" value="InterPro"/>
</dbReference>
<dbReference type="GO" id="GO:0043041">
    <property type="term" value="P:amino acid activation for nonribosomal peptide biosynthetic process"/>
    <property type="evidence" value="ECO:0007669"/>
    <property type="project" value="TreeGrafter"/>
</dbReference>
<dbReference type="InterPro" id="IPR042099">
    <property type="entry name" value="ANL_N_sf"/>
</dbReference>
<dbReference type="PANTHER" id="PTHR45527">
    <property type="entry name" value="NONRIBOSOMAL PEPTIDE SYNTHETASE"/>
    <property type="match status" value="1"/>
</dbReference>
<dbReference type="Gene3D" id="3.30.300.30">
    <property type="match status" value="2"/>
</dbReference>
<dbReference type="InterPro" id="IPR006162">
    <property type="entry name" value="Ppantetheine_attach_site"/>
</dbReference>
<feature type="domain" description="Carrier" evidence="5">
    <location>
        <begin position="1888"/>
        <end position="1964"/>
    </location>
</feature>
<feature type="domain" description="Carrier" evidence="5">
    <location>
        <begin position="794"/>
        <end position="870"/>
    </location>
</feature>
<dbReference type="PROSITE" id="PS00012">
    <property type="entry name" value="PHOSPHOPANTETHEINE"/>
    <property type="match status" value="1"/>
</dbReference>
<dbReference type="InterPro" id="IPR009081">
    <property type="entry name" value="PP-bd_ACP"/>
</dbReference>
<organism evidence="6 7">
    <name type="scientific">Coccidioides posadasii RMSCC 3488</name>
    <dbReference type="NCBI Taxonomy" id="454284"/>
    <lineage>
        <taxon>Eukaryota</taxon>
        <taxon>Fungi</taxon>
        <taxon>Dikarya</taxon>
        <taxon>Ascomycota</taxon>
        <taxon>Pezizomycotina</taxon>
        <taxon>Eurotiomycetes</taxon>
        <taxon>Eurotiomycetidae</taxon>
        <taxon>Onygenales</taxon>
        <taxon>Onygenaceae</taxon>
        <taxon>Coccidioides</taxon>
    </lineage>
</organism>
<reference evidence="7" key="3">
    <citation type="journal article" date="2010" name="Genome Res.">
        <title>Population genomic sequencing of Coccidioides fungi reveals recent hybridization and transposon control.</title>
        <authorList>
            <person name="Neafsey D.E."/>
            <person name="Barker B.M."/>
            <person name="Sharpton T.J."/>
            <person name="Stajich J.E."/>
            <person name="Park D.J."/>
            <person name="Whiston E."/>
            <person name="Hung C.-Y."/>
            <person name="McMahan C."/>
            <person name="White J."/>
            <person name="Sykes S."/>
            <person name="Heiman D."/>
            <person name="Young S."/>
            <person name="Zeng Q."/>
            <person name="Abouelleil A."/>
            <person name="Aftuck L."/>
            <person name="Bessette D."/>
            <person name="Brown A."/>
            <person name="FitzGerald M."/>
            <person name="Lui A."/>
            <person name="Macdonald J.P."/>
            <person name="Priest M."/>
            <person name="Orbach M.J."/>
            <person name="Galgiani J.N."/>
            <person name="Kirkland T.N."/>
            <person name="Cole G.T."/>
            <person name="Birren B.W."/>
            <person name="Henn M.R."/>
            <person name="Taylor J.W."/>
            <person name="Rounsley S.D."/>
        </authorList>
    </citation>
    <scope>NUCLEOTIDE SEQUENCE [LARGE SCALE GENOMIC DNA]</scope>
    <source>
        <strain evidence="7">RMSCC 3488</strain>
    </source>
</reference>
<evidence type="ECO:0000313" key="7">
    <source>
        <dbReference type="Proteomes" id="UP000054567"/>
    </source>
</evidence>
<dbReference type="FunFam" id="1.10.1200.10:FF:000005">
    <property type="entry name" value="Nonribosomal peptide synthetase 1"/>
    <property type="match status" value="1"/>
</dbReference>
<dbReference type="Gene3D" id="1.10.1200.10">
    <property type="entry name" value="ACP-like"/>
    <property type="match status" value="2"/>
</dbReference>
<dbReference type="InterPro" id="IPR020806">
    <property type="entry name" value="PKS_PP-bd"/>
</dbReference>
<dbReference type="PROSITE" id="PS50075">
    <property type="entry name" value="CARRIER"/>
    <property type="match status" value="2"/>
</dbReference>
<dbReference type="Proteomes" id="UP000054567">
    <property type="component" value="Unassembled WGS sequence"/>
</dbReference>
<evidence type="ECO:0000256" key="2">
    <source>
        <dbReference type="ARBA" id="ARBA00022553"/>
    </source>
</evidence>
<dbReference type="Gene3D" id="3.30.559.10">
    <property type="entry name" value="Chloramphenicol acetyltransferase-like domain"/>
    <property type="match status" value="2"/>
</dbReference>
<reference evidence="7" key="2">
    <citation type="journal article" date="2009" name="Genome Res.">
        <title>Comparative genomic analyses of the human fungal pathogens Coccidioides and their relatives.</title>
        <authorList>
            <person name="Sharpton T.J."/>
            <person name="Stajich J.E."/>
            <person name="Rounsley S.D."/>
            <person name="Gardner M.J."/>
            <person name="Wortman J.R."/>
            <person name="Jordar V.S."/>
            <person name="Maiti R."/>
            <person name="Kodira C.D."/>
            <person name="Neafsey D.E."/>
            <person name="Zeng Q."/>
            <person name="Hung C.-Y."/>
            <person name="McMahan C."/>
            <person name="Muszewska A."/>
            <person name="Grynberg M."/>
            <person name="Mandel M.A."/>
            <person name="Kellner E.M."/>
            <person name="Barker B.M."/>
            <person name="Galgiani J.N."/>
            <person name="Orbach M.J."/>
            <person name="Kirkland T.N."/>
            <person name="Cole G.T."/>
            <person name="Henn M.R."/>
            <person name="Birren B.W."/>
            <person name="Taylor J.W."/>
        </authorList>
    </citation>
    <scope>NUCLEOTIDE SEQUENCE [LARGE SCALE GENOMIC DNA]</scope>
    <source>
        <strain evidence="7">RMSCC 3488</strain>
    </source>
</reference>
<keyword evidence="2" id="KW-0597">Phosphoprotein</keyword>
<dbReference type="Pfam" id="PF00550">
    <property type="entry name" value="PP-binding"/>
    <property type="match status" value="2"/>
</dbReference>
<reference evidence="6 7" key="1">
    <citation type="submission" date="2007-06" db="EMBL/GenBank/DDBJ databases">
        <title>The Genome Sequence of Coccidioides posadasii RMSCC_3488.</title>
        <authorList>
            <consortium name="Coccidioides Genome Resources Consortium"/>
            <consortium name="The Broad Institute Genome Sequencing Platform"/>
            <person name="Henn M.R."/>
            <person name="Sykes S."/>
            <person name="Young S."/>
            <person name="Jaffe D."/>
            <person name="Berlin A."/>
            <person name="Alvarez P."/>
            <person name="Butler J."/>
            <person name="Gnerre S."/>
            <person name="Grabherr M."/>
            <person name="Mauceli E."/>
            <person name="Brockman W."/>
            <person name="Kodira C."/>
            <person name="Alvarado L."/>
            <person name="Zeng Q."/>
            <person name="Crawford M."/>
            <person name="Antoine C."/>
            <person name="Devon K."/>
            <person name="Galgiani J."/>
            <person name="Orsborn K."/>
            <person name="Lewis M.L."/>
            <person name="Nusbaum C."/>
            <person name="Galagan J."/>
            <person name="Birren B."/>
        </authorList>
    </citation>
    <scope>NUCLEOTIDE SEQUENCE [LARGE SCALE GENOMIC DNA]</scope>
    <source>
        <strain evidence="6 7">RMSCC 3488</strain>
    </source>
</reference>
<dbReference type="NCBIfam" id="TIGR01733">
    <property type="entry name" value="AA-adenyl-dom"/>
    <property type="match status" value="2"/>
</dbReference>
<dbReference type="Gene3D" id="3.40.50.12780">
    <property type="entry name" value="N-terminal domain of ligase-like"/>
    <property type="match status" value="2"/>
</dbReference>
<evidence type="ECO:0000256" key="1">
    <source>
        <dbReference type="ARBA" id="ARBA00022450"/>
    </source>
</evidence>
<protein>
    <submittedName>
        <fullName evidence="6">Non-ribosomal peptide synthetase</fullName>
    </submittedName>
</protein>
<dbReference type="InterPro" id="IPR000873">
    <property type="entry name" value="AMP-dep_synth/lig_dom"/>
</dbReference>
<dbReference type="GO" id="GO:0044550">
    <property type="term" value="P:secondary metabolite biosynthetic process"/>
    <property type="evidence" value="ECO:0007669"/>
    <property type="project" value="TreeGrafter"/>
</dbReference>
<accession>A0A0J6F388</accession>
<keyword evidence="1" id="KW-0596">Phosphopantetheine</keyword>
<dbReference type="Pfam" id="PF00668">
    <property type="entry name" value="Condensation"/>
    <property type="match status" value="2"/>
</dbReference>
<dbReference type="PANTHER" id="PTHR45527:SF16">
    <property type="entry name" value="NONRIBOSOMAL PEPTIDE SYNTHASE ATNA-RELATED"/>
    <property type="match status" value="1"/>
</dbReference>
<dbReference type="InterPro" id="IPR020845">
    <property type="entry name" value="AMP-binding_CS"/>
</dbReference>
<keyword evidence="3" id="KW-0436">Ligase</keyword>
<comment type="similarity">
    <text evidence="4">Belongs to the NRP synthetase family.</text>
</comment>
<dbReference type="Pfam" id="PF00501">
    <property type="entry name" value="AMP-binding"/>
    <property type="match status" value="2"/>
</dbReference>